<sequence>MSADPVKEAKAKLAGNKIRGFVIKQDEEDFSTFLSGVSENYIKDPHSAAVDKHYQGFLRRHVGCAVAADVRYKRLDDDFYLCFNSSQAVRFPNKLATKLAYSYGERQAMLGSIAVVQLKPDLMVSRVCLGTIDELHRRLQTVDEKGDEFENWYKDISRRHGTADEEGHIIYIPFRGAGGSGNGSGQILSVRCKGWQGIADECLELFRKGGATKKDFKEDSDDEEEEPGMDAELEEVNNAADAQMRETFNGLGMKLFYHTGGMNFVVVDPGRQSQAQKQGGLNETAARYVYNKFGLDAMLRLLSKLRGDVLIFKPRHWHLESECGVLSLDEGEHVPFLEAGHRGLPEAEEEIQAVLAQQDMGTCLSRYANFKGYADKLKRELRSLAQREDWDLRLPTKGSLKRASEKPLAHIPYLDNYIRFMFALSVRNKEGLHFGTHPKNGKGTLTFATGLLDIYQQPIFAHFERQVADADSFWDEPLEPGMKWHFLKWDTRCGVSGGLASLDVLSDKLLKQGCEPVNMHLHEIKTFNPFAEIEECNLDHILGKTERFAKDNEYQRTNDGSGWNVNPDEKLQLASQFKESLRKAKLWARYDRSAAVITCFHQGSYQWLLPLLNPKSGPQQTPTLAVVLRPMRQVKADKDFVYVVKTVLDLDMALKQARICGMLSQRWTVGCQHITDFEQVQKLINEIPCVSPEVDRAVKALAKAYKKQKANLMMGMPSFGAVEEIIDYMPHEDGRARARQRDQSVGSEGSRFSVLSHRPASEAGNDERDWSAVRNRAEPSSTIGNEDGFTTVGGRIRGKGNSKGNKNF</sequence>
<evidence type="ECO:0000256" key="1">
    <source>
        <dbReference type="SAM" id="MobiDB-lite"/>
    </source>
</evidence>
<evidence type="ECO:0000313" key="3">
    <source>
        <dbReference type="EMBL" id="CAE8633788.1"/>
    </source>
</evidence>
<protein>
    <recommendedName>
        <fullName evidence="2">DUF3825 domain-containing protein</fullName>
    </recommendedName>
</protein>
<name>A0A813H884_POLGL</name>
<feature type="region of interest" description="Disordered" evidence="1">
    <location>
        <begin position="734"/>
        <end position="808"/>
    </location>
</feature>
<organism evidence="3 4">
    <name type="scientific">Polarella glacialis</name>
    <name type="common">Dinoflagellate</name>
    <dbReference type="NCBI Taxonomy" id="89957"/>
    <lineage>
        <taxon>Eukaryota</taxon>
        <taxon>Sar</taxon>
        <taxon>Alveolata</taxon>
        <taxon>Dinophyceae</taxon>
        <taxon>Suessiales</taxon>
        <taxon>Suessiaceae</taxon>
        <taxon>Polarella</taxon>
    </lineage>
</organism>
<gene>
    <name evidence="3" type="ORF">PGLA2088_LOCUS1348</name>
</gene>
<evidence type="ECO:0000313" key="4">
    <source>
        <dbReference type="Proteomes" id="UP000626109"/>
    </source>
</evidence>
<comment type="caution">
    <text evidence="3">The sequence shown here is derived from an EMBL/GenBank/DDBJ whole genome shotgun (WGS) entry which is preliminary data.</text>
</comment>
<reference evidence="3" key="1">
    <citation type="submission" date="2021-02" db="EMBL/GenBank/DDBJ databases">
        <authorList>
            <person name="Dougan E. K."/>
            <person name="Rhodes N."/>
            <person name="Thang M."/>
            <person name="Chan C."/>
        </authorList>
    </citation>
    <scope>NUCLEOTIDE SEQUENCE</scope>
</reference>
<dbReference type="InterPro" id="IPR024437">
    <property type="entry name" value="DUF3825"/>
</dbReference>
<feature type="domain" description="DUF3825" evidence="2">
    <location>
        <begin position="381"/>
        <end position="667"/>
    </location>
</feature>
<accession>A0A813H884</accession>
<dbReference type="Pfam" id="PF12873">
    <property type="entry name" value="DUF3825"/>
    <property type="match status" value="1"/>
</dbReference>
<dbReference type="Proteomes" id="UP000626109">
    <property type="component" value="Unassembled WGS sequence"/>
</dbReference>
<evidence type="ECO:0000259" key="2">
    <source>
        <dbReference type="Pfam" id="PF12873"/>
    </source>
</evidence>
<dbReference type="AlphaFoldDB" id="A0A813H884"/>
<dbReference type="EMBL" id="CAJNNW010001021">
    <property type="protein sequence ID" value="CAE8633788.1"/>
    <property type="molecule type" value="Genomic_DNA"/>
</dbReference>
<proteinExistence type="predicted"/>
<feature type="compositionally biased region" description="Basic and acidic residues" evidence="1">
    <location>
        <begin position="765"/>
        <end position="777"/>
    </location>
</feature>